<dbReference type="AlphaFoldDB" id="A0A139IBV5"/>
<name>A0A139IBV5_9PEZI</name>
<evidence type="ECO:0000313" key="1">
    <source>
        <dbReference type="EMBL" id="KXT12238.1"/>
    </source>
</evidence>
<protein>
    <submittedName>
        <fullName evidence="1">Uncharacterized protein</fullName>
    </submittedName>
</protein>
<dbReference type="OrthoDB" id="3629830at2759"/>
<dbReference type="Proteomes" id="UP000073492">
    <property type="component" value="Unassembled WGS sequence"/>
</dbReference>
<accession>A0A139IBV5</accession>
<organism evidence="1 2">
    <name type="scientific">Pseudocercospora musae</name>
    <dbReference type="NCBI Taxonomy" id="113226"/>
    <lineage>
        <taxon>Eukaryota</taxon>
        <taxon>Fungi</taxon>
        <taxon>Dikarya</taxon>
        <taxon>Ascomycota</taxon>
        <taxon>Pezizomycotina</taxon>
        <taxon>Dothideomycetes</taxon>
        <taxon>Dothideomycetidae</taxon>
        <taxon>Mycosphaerellales</taxon>
        <taxon>Mycosphaerellaceae</taxon>
        <taxon>Pseudocercospora</taxon>
    </lineage>
</organism>
<keyword evidence="2" id="KW-1185">Reference proteome</keyword>
<proteinExistence type="predicted"/>
<evidence type="ECO:0000313" key="2">
    <source>
        <dbReference type="Proteomes" id="UP000073492"/>
    </source>
</evidence>
<reference evidence="1 2" key="1">
    <citation type="submission" date="2015-07" db="EMBL/GenBank/DDBJ databases">
        <title>Comparative genomics of the Sigatoka disease complex on banana suggests a link between parallel evolutionary changes in Pseudocercospora fijiensis and Pseudocercospora eumusae and increased virulence on the banana host.</title>
        <authorList>
            <person name="Chang T.-C."/>
            <person name="Salvucci A."/>
            <person name="Crous P.W."/>
            <person name="Stergiopoulos I."/>
        </authorList>
    </citation>
    <scope>NUCLEOTIDE SEQUENCE [LARGE SCALE GENOMIC DNA]</scope>
    <source>
        <strain evidence="1 2">CBS 116634</strain>
    </source>
</reference>
<comment type="caution">
    <text evidence="1">The sequence shown here is derived from an EMBL/GenBank/DDBJ whole genome shotgun (WGS) entry which is preliminary data.</text>
</comment>
<gene>
    <name evidence="1" type="ORF">AC579_822</name>
</gene>
<sequence>MSIVRVRRHHFSLICEPASQPLCASLGLAGNVVSRESPKQLVVPVAGSATARQIVCEEANLYLPAKDTTHASSTKQQAIASANPWPIGARPRVLMLPWRMKLHLPPTTSAPIDVTGKVPSW</sequence>
<dbReference type="EMBL" id="LFZO01000159">
    <property type="protein sequence ID" value="KXT12238.1"/>
    <property type="molecule type" value="Genomic_DNA"/>
</dbReference>